<dbReference type="AlphaFoldDB" id="A0A0A5GIS7"/>
<evidence type="ECO:0000313" key="1">
    <source>
        <dbReference type="EMBL" id="KGX91030.1"/>
    </source>
</evidence>
<dbReference type="Proteomes" id="UP000030403">
    <property type="component" value="Unassembled WGS sequence"/>
</dbReference>
<evidence type="ECO:0000313" key="2">
    <source>
        <dbReference type="Proteomes" id="UP000030403"/>
    </source>
</evidence>
<sequence length="236" mass="25561">MWFDEPIRFTNDESSFLNAVSASILDLTNASASITDNKVTITLDPSHVLPHDYETGDLAISSGELEDLSGNDFSVTGEYIYDGWTETVTNVTYTDATSGGSDATDIKIAFDDIAGSVDETQSPHRVLNYYVAVFADGTTYENAAHQISDNMSSLYNSGAAEDYLAALDQLVSQNRLKEIPATSGDDGVIAALPSNLTTFNEVNITQGNYEVFVLAVDHAYWGFSISENYLNVEVGD</sequence>
<dbReference type="EMBL" id="AVPF01000004">
    <property type="protein sequence ID" value="KGX91030.1"/>
    <property type="molecule type" value="Genomic_DNA"/>
</dbReference>
<proteinExistence type="predicted"/>
<comment type="caution">
    <text evidence="1">The sequence shown here is derived from an EMBL/GenBank/DDBJ whole genome shotgun (WGS) entry which is preliminary data.</text>
</comment>
<dbReference type="RefSeq" id="WP_027447786.1">
    <property type="nucleotide sequence ID" value="NZ_AVPF01000004.1"/>
</dbReference>
<accession>A0A0A5GIS7</accession>
<protein>
    <submittedName>
        <fullName evidence="1">Uncharacterized protein</fullName>
    </submittedName>
</protein>
<keyword evidence="2" id="KW-1185">Reference proteome</keyword>
<reference evidence="1 2" key="1">
    <citation type="submission" date="2013-08" db="EMBL/GenBank/DDBJ databases">
        <authorList>
            <person name="Huang J."/>
            <person name="Wang G."/>
        </authorList>
    </citation>
    <scope>NUCLEOTIDE SEQUENCE [LARGE SCALE GENOMIC DNA]</scope>
    <source>
        <strain evidence="1 2">BH030004</strain>
    </source>
</reference>
<dbReference type="STRING" id="1385511.GCA_000425225_00297"/>
<organism evidence="1 2">
    <name type="scientific">Pontibacillus marinus BH030004 = DSM 16465</name>
    <dbReference type="NCBI Taxonomy" id="1385511"/>
    <lineage>
        <taxon>Bacteria</taxon>
        <taxon>Bacillati</taxon>
        <taxon>Bacillota</taxon>
        <taxon>Bacilli</taxon>
        <taxon>Bacillales</taxon>
        <taxon>Bacillaceae</taxon>
        <taxon>Pontibacillus</taxon>
    </lineage>
</organism>
<name>A0A0A5GIS7_9BACI</name>
<gene>
    <name evidence="1" type="ORF">N783_13410</name>
</gene>